<gene>
    <name evidence="8" type="ORF">BC936DRAFT_140477</name>
</gene>
<dbReference type="PROSITE" id="PS50888">
    <property type="entry name" value="BHLH"/>
    <property type="match status" value="1"/>
</dbReference>
<dbReference type="InterPro" id="IPR052207">
    <property type="entry name" value="Max-like/E-box_TFs"/>
</dbReference>
<feature type="compositionally biased region" description="Basic and acidic residues" evidence="6">
    <location>
        <begin position="677"/>
        <end position="695"/>
    </location>
</feature>
<dbReference type="EMBL" id="RBNI01001712">
    <property type="protein sequence ID" value="RUP50062.1"/>
    <property type="molecule type" value="Genomic_DNA"/>
</dbReference>
<feature type="region of interest" description="Disordered" evidence="6">
    <location>
        <begin position="669"/>
        <end position="717"/>
    </location>
</feature>
<dbReference type="InterPro" id="IPR011598">
    <property type="entry name" value="bHLH_dom"/>
</dbReference>
<dbReference type="Gene3D" id="4.10.280.10">
    <property type="entry name" value="Helix-loop-helix DNA-binding domain"/>
    <property type="match status" value="1"/>
</dbReference>
<dbReference type="GO" id="GO:0000978">
    <property type="term" value="F:RNA polymerase II cis-regulatory region sequence-specific DNA binding"/>
    <property type="evidence" value="ECO:0007669"/>
    <property type="project" value="TreeGrafter"/>
</dbReference>
<feature type="region of interest" description="Disordered" evidence="6">
    <location>
        <begin position="173"/>
        <end position="211"/>
    </location>
</feature>
<keyword evidence="2" id="KW-0805">Transcription regulation</keyword>
<name>A0A433DGS4_9FUNG</name>
<keyword evidence="3" id="KW-0238">DNA-binding</keyword>
<feature type="compositionally biased region" description="Polar residues" evidence="6">
    <location>
        <begin position="239"/>
        <end position="261"/>
    </location>
</feature>
<evidence type="ECO:0000256" key="5">
    <source>
        <dbReference type="ARBA" id="ARBA00023242"/>
    </source>
</evidence>
<dbReference type="GO" id="GO:0005634">
    <property type="term" value="C:nucleus"/>
    <property type="evidence" value="ECO:0007669"/>
    <property type="project" value="UniProtKB-SubCell"/>
</dbReference>
<dbReference type="SUPFAM" id="SSF47459">
    <property type="entry name" value="HLH, helix-loop-helix DNA-binding domain"/>
    <property type="match status" value="1"/>
</dbReference>
<evidence type="ECO:0000259" key="7">
    <source>
        <dbReference type="PROSITE" id="PS50888"/>
    </source>
</evidence>
<dbReference type="SMART" id="SM00353">
    <property type="entry name" value="HLH"/>
    <property type="match status" value="1"/>
</dbReference>
<feature type="region of interest" description="Disordered" evidence="6">
    <location>
        <begin position="226"/>
        <end position="296"/>
    </location>
</feature>
<evidence type="ECO:0000256" key="3">
    <source>
        <dbReference type="ARBA" id="ARBA00023125"/>
    </source>
</evidence>
<feature type="domain" description="BHLH" evidence="7">
    <location>
        <begin position="544"/>
        <end position="641"/>
    </location>
</feature>
<dbReference type="PANTHER" id="PTHR15741">
    <property type="entry name" value="BASIC HELIX-LOOP-HELIX ZIP TRANSCRIPTION FACTOR"/>
    <property type="match status" value="1"/>
</dbReference>
<feature type="compositionally biased region" description="Low complexity" evidence="6">
    <location>
        <begin position="335"/>
        <end position="352"/>
    </location>
</feature>
<dbReference type="PANTHER" id="PTHR15741:SF27">
    <property type="entry name" value="TRANSCRIPTION FACTOR AP-4"/>
    <property type="match status" value="1"/>
</dbReference>
<dbReference type="GO" id="GO:0000981">
    <property type="term" value="F:DNA-binding transcription factor activity, RNA polymerase II-specific"/>
    <property type="evidence" value="ECO:0007669"/>
    <property type="project" value="TreeGrafter"/>
</dbReference>
<protein>
    <recommendedName>
        <fullName evidence="7">BHLH domain-containing protein</fullName>
    </recommendedName>
</protein>
<dbReference type="Pfam" id="PF00010">
    <property type="entry name" value="HLH"/>
    <property type="match status" value="1"/>
</dbReference>
<keyword evidence="5" id="KW-0539">Nucleus</keyword>
<dbReference type="AlphaFoldDB" id="A0A433DGS4"/>
<organism evidence="8 9">
    <name type="scientific">Jimgerdemannia flammicorona</name>
    <dbReference type="NCBI Taxonomy" id="994334"/>
    <lineage>
        <taxon>Eukaryota</taxon>
        <taxon>Fungi</taxon>
        <taxon>Fungi incertae sedis</taxon>
        <taxon>Mucoromycota</taxon>
        <taxon>Mucoromycotina</taxon>
        <taxon>Endogonomycetes</taxon>
        <taxon>Endogonales</taxon>
        <taxon>Endogonaceae</taxon>
        <taxon>Jimgerdemannia</taxon>
    </lineage>
</organism>
<feature type="compositionally biased region" description="Acidic residues" evidence="6">
    <location>
        <begin position="696"/>
        <end position="717"/>
    </location>
</feature>
<sequence>MDLSAFSLDQFDMFKSAQNHPFLYAAETDMPSHHNSPHFAMTSNHMIPFMTPDNSDGGRTGSTLLTAHDPDYVGMSPLQMSPSNLETPFQHGSIMPDDGFFDEEVSLMPVLYQRIPEADTKIFIVIYIKWHFLTRRHILVQGTFTPLVSPAMTPSFPSLHAHTTNMIDHDTMFSPLASPALHPQRSPRLSRQHNIPTTTTYSPLHSPNHFGNQLANLQQKLANIQQQEQQFGRGGIRTSPRSLTSSPVFPPQVDSSNSARTQRPLGKTRQSPIVKPVPSPYEQNPQQRSRKKRTTLHQNALTSSPQMNASMSMPPPMQPLMAGHQVLVSPALKAQLPQQQQSINPVTTSQPVSTPPVATPMRQTIAPATPASLMKLGGGGPSTAIITVSPTSAPAASISLMPAQNLSPPLLPGPVTSPPPQLSSFKSISPNFASPSLQPTARFTPSPALKPLMSPRVVPAGPLGDAMIPITSPLALKPGVTASPRALKPLISPSLKPLLPGAVVLPDAAANILAAKSNYQNLMEGKAQSLGITFSPAIHTGIEIRRTAYKAAEQKRRDSLKQSFENLRKEVLDALVMEPPILVVEPIVVENSATGSVENTVEGGTEAEKDPVTLRKEKEKEVKQMSKVALLKHSCQYILRLKRDQQHKDRHIARLEREVRRLMKQCGMPEVTEEEQERIKLEEEEEMMARMKREEGPEEDEGEEEDEDGGEDAEMDA</sequence>
<keyword evidence="9" id="KW-1185">Reference proteome</keyword>
<dbReference type="OrthoDB" id="5344169at2759"/>
<evidence type="ECO:0000256" key="6">
    <source>
        <dbReference type="SAM" id="MobiDB-lite"/>
    </source>
</evidence>
<feature type="compositionally biased region" description="Polar residues" evidence="6">
    <location>
        <begin position="187"/>
        <end position="211"/>
    </location>
</feature>
<comment type="subcellular location">
    <subcellularLocation>
        <location evidence="1">Nucleus</location>
    </subcellularLocation>
</comment>
<comment type="caution">
    <text evidence="8">The sequence shown here is derived from an EMBL/GenBank/DDBJ whole genome shotgun (WGS) entry which is preliminary data.</text>
</comment>
<proteinExistence type="predicted"/>
<feature type="region of interest" description="Disordered" evidence="6">
    <location>
        <begin position="335"/>
        <end position="357"/>
    </location>
</feature>
<dbReference type="InterPro" id="IPR036638">
    <property type="entry name" value="HLH_DNA-bd_sf"/>
</dbReference>
<evidence type="ECO:0000256" key="2">
    <source>
        <dbReference type="ARBA" id="ARBA00023015"/>
    </source>
</evidence>
<evidence type="ECO:0000256" key="4">
    <source>
        <dbReference type="ARBA" id="ARBA00023163"/>
    </source>
</evidence>
<keyword evidence="4" id="KW-0804">Transcription</keyword>
<accession>A0A433DGS4</accession>
<dbReference type="CDD" id="cd01610">
    <property type="entry name" value="PAP2_like"/>
    <property type="match status" value="1"/>
</dbReference>
<dbReference type="GO" id="GO:0046983">
    <property type="term" value="F:protein dimerization activity"/>
    <property type="evidence" value="ECO:0007669"/>
    <property type="project" value="InterPro"/>
</dbReference>
<evidence type="ECO:0000313" key="8">
    <source>
        <dbReference type="EMBL" id="RUP50062.1"/>
    </source>
</evidence>
<evidence type="ECO:0000313" key="9">
    <source>
        <dbReference type="Proteomes" id="UP000268093"/>
    </source>
</evidence>
<dbReference type="Proteomes" id="UP000268093">
    <property type="component" value="Unassembled WGS sequence"/>
</dbReference>
<reference evidence="8 9" key="1">
    <citation type="journal article" date="2018" name="New Phytol.">
        <title>Phylogenomics of Endogonaceae and evolution of mycorrhizas within Mucoromycota.</title>
        <authorList>
            <person name="Chang Y."/>
            <person name="Desiro A."/>
            <person name="Na H."/>
            <person name="Sandor L."/>
            <person name="Lipzen A."/>
            <person name="Clum A."/>
            <person name="Barry K."/>
            <person name="Grigoriev I.V."/>
            <person name="Martin F.M."/>
            <person name="Stajich J.E."/>
            <person name="Smith M.E."/>
            <person name="Bonito G."/>
            <person name="Spatafora J.W."/>
        </authorList>
    </citation>
    <scope>NUCLEOTIDE SEQUENCE [LARGE SCALE GENOMIC DNA]</scope>
    <source>
        <strain evidence="8 9">GMNB39</strain>
    </source>
</reference>
<evidence type="ECO:0000256" key="1">
    <source>
        <dbReference type="ARBA" id="ARBA00004123"/>
    </source>
</evidence>